<dbReference type="RefSeq" id="WP_066333548.1">
    <property type="nucleotide sequence ID" value="NZ_CP017688.1"/>
</dbReference>
<feature type="signal peptide" evidence="1">
    <location>
        <begin position="1"/>
        <end position="17"/>
    </location>
</feature>
<evidence type="ECO:0000256" key="1">
    <source>
        <dbReference type="SAM" id="SignalP"/>
    </source>
</evidence>
<evidence type="ECO:0000313" key="2">
    <source>
        <dbReference type="EMBL" id="OCB76875.1"/>
    </source>
</evidence>
<keyword evidence="1" id="KW-0732">Signal</keyword>
<feature type="chain" id="PRO_5008625251" evidence="1">
    <location>
        <begin position="18"/>
        <end position="497"/>
    </location>
</feature>
<sequence>MKYLKLVLLLVAIQCGAQNVTLKWAEKIKTKQAVAILGGKNGNYFTRHIDKDKKLVCRSYDKDLNFKDEKIVNFNLDNKRQQYQGAYFLKDKIVHFIRENVRKEDKDYLYAGITDLNLKTSEKTYVLDEADDDALIFGQRSISPDSTKVVVYHEIKGKKKEPNTLNFKVYNTDFTKVILQKSEQLPIKAKNFLTEEIKVDNLGNVYVLAKIYKEKDEKEKDLSKYYYKLIVFNKESQHKEFDFDYPNKDIESIGILPGENNTFICTGFLKVLDKSFFGSGKKALISDELFATIIDCKTGALKSSKKYELEGLYPEKPKKTQDYVPYEVRNIFFKKDGGAVVVAEQYKLVVVTTSNKYGSSTSYNYYYCDIACIQINSKSEVQSVSKMPKYQLNAANPSIITTYVNGTTFIVYEDLEKNANAENDKETKRSTNKMFSSSSKNALFLVAVAPSGEMKKEVIYSYKDSKIRPNIFGSKVINKNEILLNANDQIGLLKITK</sequence>
<dbReference type="STRING" id="1763534.GCA_001831475_00944"/>
<comment type="caution">
    <text evidence="2">The sequence shown here is derived from an EMBL/GenBank/DDBJ whole genome shotgun (WGS) entry which is preliminary data.</text>
</comment>
<dbReference type="AlphaFoldDB" id="A0A1B9E4L5"/>
<dbReference type="Proteomes" id="UP000093510">
    <property type="component" value="Unassembled WGS sequence"/>
</dbReference>
<protein>
    <submittedName>
        <fullName evidence="2">Uncharacterized protein</fullName>
    </submittedName>
</protein>
<keyword evidence="3" id="KW-1185">Reference proteome</keyword>
<dbReference type="EMBL" id="LVEP01000019">
    <property type="protein sequence ID" value="OCB76875.1"/>
    <property type="molecule type" value="Genomic_DNA"/>
</dbReference>
<organism evidence="2 3">
    <name type="scientific">Flavobacterium crassostreae</name>
    <dbReference type="NCBI Taxonomy" id="1763534"/>
    <lineage>
        <taxon>Bacteria</taxon>
        <taxon>Pseudomonadati</taxon>
        <taxon>Bacteroidota</taxon>
        <taxon>Flavobacteriia</taxon>
        <taxon>Flavobacteriales</taxon>
        <taxon>Flavobacteriaceae</taxon>
        <taxon>Flavobacterium</taxon>
    </lineage>
</organism>
<dbReference type="OrthoDB" id="1293445at2"/>
<evidence type="ECO:0000313" key="3">
    <source>
        <dbReference type="Proteomes" id="UP000093510"/>
    </source>
</evidence>
<name>A0A1B9E4L5_9FLAO</name>
<proteinExistence type="predicted"/>
<accession>A0A1B9E4L5</accession>
<gene>
    <name evidence="2" type="ORF">LPBF_05530</name>
</gene>
<reference evidence="2" key="1">
    <citation type="submission" date="2016-03" db="EMBL/GenBank/DDBJ databases">
        <authorList>
            <person name="Ploux O."/>
        </authorList>
    </citation>
    <scope>NUCLEOTIDE SEQUENCE [LARGE SCALE GENOMIC DNA]</scope>
    <source>
        <strain evidence="2">LPB0076</strain>
    </source>
</reference>